<comment type="caution">
    <text evidence="1">The sequence shown here is derived from an EMBL/GenBank/DDBJ whole genome shotgun (WGS) entry which is preliminary data.</text>
</comment>
<keyword evidence="2" id="KW-1185">Reference proteome</keyword>
<evidence type="ECO:0000313" key="2">
    <source>
        <dbReference type="Proteomes" id="UP000029052"/>
    </source>
</evidence>
<dbReference type="eggNOG" id="ENOG5031JKM">
    <property type="taxonomic scope" value="Bacteria"/>
</dbReference>
<proteinExistence type="predicted"/>
<name>A0A087B6A5_9BIFI</name>
<protein>
    <recommendedName>
        <fullName evidence="3">Phage protein</fullName>
    </recommendedName>
</protein>
<evidence type="ECO:0000313" key="1">
    <source>
        <dbReference type="EMBL" id="KFI66555.1"/>
    </source>
</evidence>
<organism evidence="1 2">
    <name type="scientific">Bifidobacterium magnum</name>
    <dbReference type="NCBI Taxonomy" id="1692"/>
    <lineage>
        <taxon>Bacteria</taxon>
        <taxon>Bacillati</taxon>
        <taxon>Actinomycetota</taxon>
        <taxon>Actinomycetes</taxon>
        <taxon>Bifidobacteriales</taxon>
        <taxon>Bifidobacteriaceae</taxon>
        <taxon>Bifidobacterium</taxon>
    </lineage>
</organism>
<dbReference type="EMBL" id="JGZB01000013">
    <property type="protein sequence ID" value="KFI66555.1"/>
    <property type="molecule type" value="Genomic_DNA"/>
</dbReference>
<evidence type="ECO:0008006" key="3">
    <source>
        <dbReference type="Google" id="ProtNLM"/>
    </source>
</evidence>
<dbReference type="Proteomes" id="UP000029052">
    <property type="component" value="Unassembled WGS sequence"/>
</dbReference>
<sequence length="133" mass="15021">MTGTEVIAIILSVAGCEGLWKLIQWYAERKSKMVRKSEIDELISRSLTNSKDLRALSEQIEKNTATLASVRTDLRAHELSSLRHMLFSSPQGRVDHEHLIEAGKHYLALGGNGAGKIRLHQLEADYQQRLEKK</sequence>
<dbReference type="AlphaFoldDB" id="A0A087B6A5"/>
<reference evidence="1 2" key="1">
    <citation type="submission" date="2014-03" db="EMBL/GenBank/DDBJ databases">
        <title>Genomics of Bifidobacteria.</title>
        <authorList>
            <person name="Ventura M."/>
            <person name="Milani C."/>
            <person name="Lugli G.A."/>
        </authorList>
    </citation>
    <scope>NUCLEOTIDE SEQUENCE [LARGE SCALE GENOMIC DNA]</scope>
    <source>
        <strain evidence="1 2">LMG 11591</strain>
    </source>
</reference>
<dbReference type="STRING" id="1692.BMAGN_1465"/>
<dbReference type="RefSeq" id="WP_034250476.1">
    <property type="nucleotide sequence ID" value="NZ_JGZB01000013.1"/>
</dbReference>
<accession>A0A087B6A5</accession>
<gene>
    <name evidence="1" type="ORF">BMAGN_1465</name>
</gene>